<reference evidence="3" key="1">
    <citation type="submission" date="2017-01" db="EMBL/GenBank/DDBJ databases">
        <authorList>
            <person name="Wang Y."/>
            <person name="White M."/>
            <person name="Kvist S."/>
            <person name="Moncalvo J.-M."/>
        </authorList>
    </citation>
    <scope>NUCLEOTIDE SEQUENCE [LARGE SCALE GENOMIC DNA]</scope>
    <source>
        <strain evidence="3">ID-206-W2</strain>
    </source>
</reference>
<evidence type="ECO:0000313" key="2">
    <source>
        <dbReference type="EMBL" id="OMJ15082.1"/>
    </source>
</evidence>
<comment type="caution">
    <text evidence="2">The sequence shown here is derived from an EMBL/GenBank/DDBJ whole genome shotgun (WGS) entry which is preliminary data.</text>
</comment>
<keyword evidence="3" id="KW-1185">Reference proteome</keyword>
<accession>A0A1R1XKB2</accession>
<dbReference type="Proteomes" id="UP000187429">
    <property type="component" value="Unassembled WGS sequence"/>
</dbReference>
<evidence type="ECO:0000313" key="3">
    <source>
        <dbReference type="Proteomes" id="UP000187429"/>
    </source>
</evidence>
<sequence length="111" mass="13332">MKCERDISVQVIYNLEKDDPEPVDHHHQLPINESHDTLQQYQGFFHRGNETNQHEFSVDNISIFFNWKCTVYFYKVIIWPPDTKEDYEAEKSQSINSQEMDLDIQTDRKSH</sequence>
<proteinExistence type="predicted"/>
<organism evidence="2 3">
    <name type="scientific">Smittium culicis</name>
    <dbReference type="NCBI Taxonomy" id="133412"/>
    <lineage>
        <taxon>Eukaryota</taxon>
        <taxon>Fungi</taxon>
        <taxon>Fungi incertae sedis</taxon>
        <taxon>Zoopagomycota</taxon>
        <taxon>Kickxellomycotina</taxon>
        <taxon>Harpellomycetes</taxon>
        <taxon>Harpellales</taxon>
        <taxon>Legeriomycetaceae</taxon>
        <taxon>Smittium</taxon>
    </lineage>
</organism>
<name>A0A1R1XKB2_9FUNG</name>
<evidence type="ECO:0000256" key="1">
    <source>
        <dbReference type="SAM" id="MobiDB-lite"/>
    </source>
</evidence>
<feature type="region of interest" description="Disordered" evidence="1">
    <location>
        <begin position="89"/>
        <end position="111"/>
    </location>
</feature>
<protein>
    <submittedName>
        <fullName evidence="2">Uncharacterized protein</fullName>
    </submittedName>
</protein>
<gene>
    <name evidence="2" type="ORF">AYI69_g8325</name>
</gene>
<dbReference type="AlphaFoldDB" id="A0A1R1XKB2"/>
<dbReference type="EMBL" id="LSSM01004367">
    <property type="protein sequence ID" value="OMJ15082.1"/>
    <property type="molecule type" value="Genomic_DNA"/>
</dbReference>